<comment type="caution">
    <text evidence="10">The sequence shown here is derived from an EMBL/GenBank/DDBJ whole genome shotgun (WGS) entry which is preliminary data.</text>
</comment>
<evidence type="ECO:0000259" key="9">
    <source>
        <dbReference type="PROSITE" id="PS52029"/>
    </source>
</evidence>
<dbReference type="InterPro" id="IPR005490">
    <property type="entry name" value="LD_TPept_cat_dom"/>
</dbReference>
<evidence type="ECO:0000256" key="4">
    <source>
        <dbReference type="ARBA" id="ARBA00022960"/>
    </source>
</evidence>
<evidence type="ECO:0000256" key="7">
    <source>
        <dbReference type="PROSITE-ProRule" id="PRU01373"/>
    </source>
</evidence>
<dbReference type="Pfam" id="PF03734">
    <property type="entry name" value="YkuD"/>
    <property type="match status" value="1"/>
</dbReference>
<dbReference type="Pfam" id="PF01471">
    <property type="entry name" value="PG_binding_1"/>
    <property type="match status" value="1"/>
</dbReference>
<dbReference type="UniPathway" id="UPA00219"/>
<evidence type="ECO:0000256" key="1">
    <source>
        <dbReference type="ARBA" id="ARBA00004752"/>
    </source>
</evidence>
<dbReference type="GO" id="GO:0004180">
    <property type="term" value="F:carboxypeptidase activity"/>
    <property type="evidence" value="ECO:0007669"/>
    <property type="project" value="UniProtKB-ARBA"/>
</dbReference>
<dbReference type="InterPro" id="IPR036365">
    <property type="entry name" value="PGBD-like_sf"/>
</dbReference>
<dbReference type="GO" id="GO:0016740">
    <property type="term" value="F:transferase activity"/>
    <property type="evidence" value="ECO:0007669"/>
    <property type="project" value="UniProtKB-KW"/>
</dbReference>
<keyword evidence="11" id="KW-1185">Reference proteome</keyword>
<dbReference type="PANTHER" id="PTHR41533">
    <property type="entry name" value="L,D-TRANSPEPTIDASE HI_1667-RELATED"/>
    <property type="match status" value="1"/>
</dbReference>
<dbReference type="InterPro" id="IPR038063">
    <property type="entry name" value="Transpep_catalytic_dom"/>
</dbReference>
<dbReference type="PANTHER" id="PTHR41533:SF2">
    <property type="entry name" value="BLR7131 PROTEIN"/>
    <property type="match status" value="1"/>
</dbReference>
<dbReference type="Gene3D" id="2.40.440.10">
    <property type="entry name" value="L,D-transpeptidase catalytic domain-like"/>
    <property type="match status" value="1"/>
</dbReference>
<reference evidence="10 11" key="1">
    <citation type="submission" date="2020-08" db="EMBL/GenBank/DDBJ databases">
        <title>Genomic Encyclopedia of Type Strains, Phase IV (KMG-IV): sequencing the most valuable type-strain genomes for metagenomic binning, comparative biology and taxonomic classification.</title>
        <authorList>
            <person name="Goeker M."/>
        </authorList>
    </citation>
    <scope>NUCLEOTIDE SEQUENCE [LARGE SCALE GENOMIC DNA]</scope>
    <source>
        <strain evidence="10 11">DSM 26189</strain>
    </source>
</reference>
<keyword evidence="5 7" id="KW-0573">Peptidoglycan synthesis</keyword>
<dbReference type="AlphaFoldDB" id="A0A7W6FN60"/>
<keyword evidence="8" id="KW-0732">Signal</keyword>
<feature type="active site" description="Proton donor/acceptor" evidence="7">
    <location>
        <position position="368"/>
    </location>
</feature>
<evidence type="ECO:0000256" key="5">
    <source>
        <dbReference type="ARBA" id="ARBA00022984"/>
    </source>
</evidence>
<dbReference type="GO" id="GO:0071555">
    <property type="term" value="P:cell wall organization"/>
    <property type="evidence" value="ECO:0007669"/>
    <property type="project" value="UniProtKB-UniRule"/>
</dbReference>
<feature type="active site" description="Nucleophile" evidence="7">
    <location>
        <position position="387"/>
    </location>
</feature>
<evidence type="ECO:0000313" key="10">
    <source>
        <dbReference type="EMBL" id="MBB3924746.1"/>
    </source>
</evidence>
<dbReference type="InterPro" id="IPR052905">
    <property type="entry name" value="LD-transpeptidase_YkuD-like"/>
</dbReference>
<proteinExistence type="inferred from homology"/>
<comment type="similarity">
    <text evidence="2">Belongs to the YkuD family.</text>
</comment>
<sequence length="481" mass="52412">MHFRFRPLPTAATLIAAVFSIAVSAQQMPAQPSSAPPVAPPPAIAPTAPALVPIPPLSSAQAALLTKWVKSIDAQGIGKAPLDGKSLPENALIEAVLDRAHALHNGRVAPADFLSIWALRPAAYDPRPGLARAVVEDRLQQWIDDQAPPYSGYEDLRQGLQTYRRIREAGGWPVLSAGAGESAIRQRLAIEDKTGAPGETLAAALQRAQRRYGLKPSGVLDAATLDALNVPVENRIASIMANMERWRWMPRDMPVNRVQVNIAAAVLTVFEGDRPVMSMRAVTGRPGNETPMLVSRIHSIVVNPPWNVPTSIARKELLPQGRQTLIKKGYRFIKTPDGGERLQQAPGPSNSLGRLKFDFDNPFAVYLHDTPARGKFASYDRLASHGCIRLEKPIPLAELMLRGNPDFSDDVQALIDTGKTQRLALSRQVSVYLLYWTAFAGNNGVMNFRNDPYGWDRLLAAKIEASRRTAQPAAAAASRES</sequence>
<dbReference type="GO" id="GO:0009252">
    <property type="term" value="P:peptidoglycan biosynthetic process"/>
    <property type="evidence" value="ECO:0007669"/>
    <property type="project" value="UniProtKB-UniPathway"/>
</dbReference>
<comment type="pathway">
    <text evidence="1 7">Cell wall biogenesis; peptidoglycan biosynthesis.</text>
</comment>
<feature type="chain" id="PRO_5031389722" evidence="8">
    <location>
        <begin position="26"/>
        <end position="481"/>
    </location>
</feature>
<dbReference type="SUPFAM" id="SSF141523">
    <property type="entry name" value="L,D-transpeptidase catalytic domain-like"/>
    <property type="match status" value="1"/>
</dbReference>
<keyword evidence="4 7" id="KW-0133">Cell shape</keyword>
<dbReference type="InterPro" id="IPR002477">
    <property type="entry name" value="Peptidoglycan-bd-like"/>
</dbReference>
<dbReference type="PROSITE" id="PS52029">
    <property type="entry name" value="LD_TPASE"/>
    <property type="match status" value="1"/>
</dbReference>
<dbReference type="GO" id="GO:0008360">
    <property type="term" value="P:regulation of cell shape"/>
    <property type="evidence" value="ECO:0007669"/>
    <property type="project" value="UniProtKB-UniRule"/>
</dbReference>
<dbReference type="Proteomes" id="UP000571950">
    <property type="component" value="Unassembled WGS sequence"/>
</dbReference>
<accession>A0A7W6FN60</accession>
<dbReference type="CDD" id="cd16913">
    <property type="entry name" value="YkuD_like"/>
    <property type="match status" value="1"/>
</dbReference>
<evidence type="ECO:0000256" key="6">
    <source>
        <dbReference type="ARBA" id="ARBA00023316"/>
    </source>
</evidence>
<name>A0A7W6FN60_9SPHN</name>
<feature type="signal peptide" evidence="8">
    <location>
        <begin position="1"/>
        <end position="25"/>
    </location>
</feature>
<dbReference type="InterPro" id="IPR036366">
    <property type="entry name" value="PGBDSf"/>
</dbReference>
<dbReference type="SUPFAM" id="SSF47090">
    <property type="entry name" value="PGBD-like"/>
    <property type="match status" value="1"/>
</dbReference>
<evidence type="ECO:0000256" key="3">
    <source>
        <dbReference type="ARBA" id="ARBA00022679"/>
    </source>
</evidence>
<gene>
    <name evidence="10" type="ORF">GGR43_000440</name>
</gene>
<protein>
    <submittedName>
        <fullName evidence="10">Murein L,D-transpeptidase YcbB/YkuD</fullName>
    </submittedName>
</protein>
<dbReference type="Pfam" id="PF20142">
    <property type="entry name" value="Scaffold"/>
    <property type="match status" value="1"/>
</dbReference>
<evidence type="ECO:0000256" key="8">
    <source>
        <dbReference type="SAM" id="SignalP"/>
    </source>
</evidence>
<feature type="domain" description="L,D-TPase catalytic" evidence="9">
    <location>
        <begin position="256"/>
        <end position="414"/>
    </location>
</feature>
<dbReference type="EMBL" id="JACIDT010000001">
    <property type="protein sequence ID" value="MBB3924746.1"/>
    <property type="molecule type" value="Genomic_DNA"/>
</dbReference>
<dbReference type="RefSeq" id="WP_188070287.1">
    <property type="nucleotide sequence ID" value="NZ_BSPS01000026.1"/>
</dbReference>
<evidence type="ECO:0000256" key="2">
    <source>
        <dbReference type="ARBA" id="ARBA00005992"/>
    </source>
</evidence>
<organism evidence="10 11">
    <name type="scientific">Sphingobium jiangsuense</name>
    <dbReference type="NCBI Taxonomy" id="870476"/>
    <lineage>
        <taxon>Bacteria</taxon>
        <taxon>Pseudomonadati</taxon>
        <taxon>Pseudomonadota</taxon>
        <taxon>Alphaproteobacteria</taxon>
        <taxon>Sphingomonadales</taxon>
        <taxon>Sphingomonadaceae</taxon>
        <taxon>Sphingobium</taxon>
    </lineage>
</organism>
<dbReference type="Gene3D" id="1.10.101.10">
    <property type="entry name" value="PGBD-like superfamily/PGBD"/>
    <property type="match status" value="1"/>
</dbReference>
<evidence type="ECO:0000313" key="11">
    <source>
        <dbReference type="Proteomes" id="UP000571950"/>
    </source>
</evidence>
<dbReference type="InterPro" id="IPR045380">
    <property type="entry name" value="LD_TPept_scaffold_dom"/>
</dbReference>
<keyword evidence="6 7" id="KW-0961">Cell wall biogenesis/degradation</keyword>
<keyword evidence="3" id="KW-0808">Transferase</keyword>